<keyword evidence="1" id="KW-0812">Transmembrane</keyword>
<evidence type="ECO:0000313" key="3">
    <source>
        <dbReference type="EMBL" id="CAD8580818.1"/>
    </source>
</evidence>
<organism evidence="3">
    <name type="scientific">Ostreococcus mediterraneus</name>
    <dbReference type="NCBI Taxonomy" id="1486918"/>
    <lineage>
        <taxon>Eukaryota</taxon>
        <taxon>Viridiplantae</taxon>
        <taxon>Chlorophyta</taxon>
        <taxon>Mamiellophyceae</taxon>
        <taxon>Mamiellales</taxon>
        <taxon>Bathycoccaceae</taxon>
        <taxon>Ostreococcus</taxon>
    </lineage>
</organism>
<protein>
    <recommendedName>
        <fullName evidence="2">CAAX prenyl protease 2/Lysostaphin resistance protein A-like domain-containing protein</fullName>
    </recommendedName>
</protein>
<accession>A0A7S0KGF2</accession>
<dbReference type="EMBL" id="HBEW01003610">
    <property type="protein sequence ID" value="CAD8580818.1"/>
    <property type="molecule type" value="Transcribed_RNA"/>
</dbReference>
<dbReference type="GO" id="GO:0080120">
    <property type="term" value="P:CAAX-box protein maturation"/>
    <property type="evidence" value="ECO:0007669"/>
    <property type="project" value="UniProtKB-ARBA"/>
</dbReference>
<dbReference type="Pfam" id="PF02517">
    <property type="entry name" value="Rce1-like"/>
    <property type="match status" value="1"/>
</dbReference>
<feature type="domain" description="CAAX prenyl protease 2/Lysostaphin resistance protein A-like" evidence="2">
    <location>
        <begin position="81"/>
        <end position="166"/>
    </location>
</feature>
<proteinExistence type="predicted"/>
<evidence type="ECO:0000259" key="2">
    <source>
        <dbReference type="Pfam" id="PF02517"/>
    </source>
</evidence>
<dbReference type="AlphaFoldDB" id="A0A7S0KGF2"/>
<keyword evidence="1" id="KW-0472">Membrane</keyword>
<feature type="transmembrane region" description="Helical" evidence="1">
    <location>
        <begin position="122"/>
        <end position="148"/>
    </location>
</feature>
<dbReference type="InterPro" id="IPR003675">
    <property type="entry name" value="Rce1/LyrA-like_dom"/>
</dbReference>
<sequence>MRQLLRPYQPLPENWFPMKWFEDKKWLRDVALACVAFPFVVWLHGLSTNLLEHVGLLVFDDSVSSAWEQSMKSNDFIAKGFYMLLASFATPIWEEFIFRGFFFPSLTAITGMKRSMLISSAVFALAHFSLEQFIPLTFLGVLMCVVYVRTRNLLAPILVHSCWNAFVLASELLPQSQAFNVFVSNVLYELQRIILRV</sequence>
<reference evidence="3" key="1">
    <citation type="submission" date="2021-01" db="EMBL/GenBank/DDBJ databases">
        <authorList>
            <person name="Corre E."/>
            <person name="Pelletier E."/>
            <person name="Niang G."/>
            <person name="Scheremetjew M."/>
            <person name="Finn R."/>
            <person name="Kale V."/>
            <person name="Holt S."/>
            <person name="Cochrane G."/>
            <person name="Meng A."/>
            <person name="Brown T."/>
            <person name="Cohen L."/>
        </authorList>
    </citation>
    <scope>NUCLEOTIDE SEQUENCE</scope>
    <source>
        <strain evidence="3">Clade-D-RCC2572</strain>
    </source>
</reference>
<keyword evidence="1" id="KW-1133">Transmembrane helix</keyword>
<evidence type="ECO:0000256" key="1">
    <source>
        <dbReference type="SAM" id="Phobius"/>
    </source>
</evidence>
<dbReference type="PANTHER" id="PTHR43592:SF24">
    <property type="entry name" value="CAAX AMINO TERMINAL PROTEASE FAMILY PROTEIN"/>
    <property type="match status" value="1"/>
</dbReference>
<name>A0A7S0KGF2_9CHLO</name>
<dbReference type="PANTHER" id="PTHR43592">
    <property type="entry name" value="CAAX AMINO TERMINAL PROTEASE"/>
    <property type="match status" value="1"/>
</dbReference>
<feature type="transmembrane region" description="Helical" evidence="1">
    <location>
        <begin position="81"/>
        <end position="102"/>
    </location>
</feature>
<dbReference type="GO" id="GO:0004175">
    <property type="term" value="F:endopeptidase activity"/>
    <property type="evidence" value="ECO:0007669"/>
    <property type="project" value="UniProtKB-ARBA"/>
</dbReference>
<gene>
    <name evidence="3" type="ORF">OMED0929_LOCUS3000</name>
</gene>